<dbReference type="EMBL" id="QONO01000015">
    <property type="protein sequence ID" value="RDR29034.1"/>
    <property type="molecule type" value="Genomic_DNA"/>
</dbReference>
<dbReference type="Proteomes" id="UP000254454">
    <property type="component" value="Unassembled WGS sequence"/>
</dbReference>
<evidence type="ECO:0000313" key="2">
    <source>
        <dbReference type="EMBL" id="RDR29034.1"/>
    </source>
</evidence>
<evidence type="ECO:0000313" key="4">
    <source>
        <dbReference type="Proteomes" id="UP001235723"/>
    </source>
</evidence>
<proteinExistence type="predicted"/>
<gene>
    <name evidence="2" type="ORF">C4A13_01590</name>
    <name evidence="1" type="ORF">KJE03_10080</name>
</gene>
<dbReference type="AlphaFoldDB" id="A0A370VCC8"/>
<sequence length="130" mass="14921">MSYDLMVFERSAAPQDPAVFMEWYEKQTSWSEQHDYNNSEISSPALRNFYSTLIQTFPNLNGADAPDDEQFDKLDESGLDVYLTDYSIGKNIIYMAFSWSVADDALKKVREIAHLHQVGFCNVSSNMEVE</sequence>
<name>A0A370VCC8_9ESCH</name>
<organism evidence="2 3">
    <name type="scientific">Escherichia marmotae</name>
    <dbReference type="NCBI Taxonomy" id="1499973"/>
    <lineage>
        <taxon>Bacteria</taxon>
        <taxon>Pseudomonadati</taxon>
        <taxon>Pseudomonadota</taxon>
        <taxon>Gammaproteobacteria</taxon>
        <taxon>Enterobacterales</taxon>
        <taxon>Enterobacteriaceae</taxon>
        <taxon>Escherichia</taxon>
    </lineage>
</organism>
<evidence type="ECO:0000313" key="3">
    <source>
        <dbReference type="Proteomes" id="UP000254454"/>
    </source>
</evidence>
<protein>
    <submittedName>
        <fullName evidence="2">Uncharacterized protein</fullName>
    </submittedName>
</protein>
<dbReference type="GeneID" id="86948250"/>
<reference evidence="2 3" key="1">
    <citation type="submission" date="2018-06" db="EMBL/GenBank/DDBJ databases">
        <title>Recombination Drives Gene Content and Phenotype Evolution in Wild Type E. coli Strains.</title>
        <authorList>
            <person name="Field C.M."/>
            <person name="Silander O.K."/>
            <person name="Van Nimwegen E."/>
        </authorList>
    </citation>
    <scope>NUCLEOTIDE SEQUENCE [LARGE SCALE GENOMIC DNA]</scope>
    <source>
        <strain evidence="2 3">SC344</strain>
    </source>
</reference>
<reference evidence="1 4" key="2">
    <citation type="submission" date="2021-05" db="EMBL/GenBank/DDBJ databases">
        <title>Genome sequence of E. marmotae isolates.</title>
        <authorList>
            <person name="Binsker U."/>
            <person name="Hammerl J.A."/>
        </authorList>
    </citation>
    <scope>NUCLEOTIDE SEQUENCE [LARGE SCALE GENOMIC DNA]</scope>
    <source>
        <strain evidence="1 4">21-MO00586</strain>
    </source>
</reference>
<dbReference type="RefSeq" id="WP_000119466.1">
    <property type="nucleotide sequence ID" value="NZ_CAWPNT010000006.1"/>
</dbReference>
<dbReference type="EMBL" id="JAHCRT010000005">
    <property type="protein sequence ID" value="MDQ9293828.1"/>
    <property type="molecule type" value="Genomic_DNA"/>
</dbReference>
<keyword evidence="4" id="KW-1185">Reference proteome</keyword>
<comment type="caution">
    <text evidence="2">The sequence shown here is derived from an EMBL/GenBank/DDBJ whole genome shotgun (WGS) entry which is preliminary data.</text>
</comment>
<dbReference type="Proteomes" id="UP001235723">
    <property type="component" value="Unassembled WGS sequence"/>
</dbReference>
<accession>A0A370VCC8</accession>
<evidence type="ECO:0000313" key="1">
    <source>
        <dbReference type="EMBL" id="MDQ9293828.1"/>
    </source>
</evidence>